<name>A0A9W6GPX8_9FUSO</name>
<protein>
    <submittedName>
        <fullName evidence="1">Uncharacterized protein</fullName>
    </submittedName>
</protein>
<evidence type="ECO:0000313" key="2">
    <source>
        <dbReference type="Proteomes" id="UP001144471"/>
    </source>
</evidence>
<evidence type="ECO:0000313" key="1">
    <source>
        <dbReference type="EMBL" id="GLI57956.1"/>
    </source>
</evidence>
<reference evidence="1" key="1">
    <citation type="submission" date="2022-12" db="EMBL/GenBank/DDBJ databases">
        <title>Reference genome sequencing for broad-spectrum identification of bacterial and archaeal isolates by mass spectrometry.</title>
        <authorList>
            <person name="Sekiguchi Y."/>
            <person name="Tourlousse D.M."/>
        </authorList>
    </citation>
    <scope>NUCLEOTIDE SEQUENCE</scope>
    <source>
        <strain evidence="1">10succ1</strain>
    </source>
</reference>
<accession>A0A9W6GPX8</accession>
<dbReference type="AlphaFoldDB" id="A0A9W6GPX8"/>
<dbReference type="Proteomes" id="UP001144471">
    <property type="component" value="Unassembled WGS sequence"/>
</dbReference>
<gene>
    <name evidence="1" type="ORF">PM10SUCC1_34700</name>
</gene>
<sequence>MSEVSNVDFNEDFELNHILSERFGKKETEKNRRLLRTIEGVYKKIYALTTITDEIKFYKFIEGHPLFKELD</sequence>
<keyword evidence="2" id="KW-1185">Reference proteome</keyword>
<dbReference type="RefSeq" id="WP_281837632.1">
    <property type="nucleotide sequence ID" value="NZ_BSDY01000029.1"/>
</dbReference>
<proteinExistence type="predicted"/>
<dbReference type="EMBL" id="BSDY01000029">
    <property type="protein sequence ID" value="GLI57956.1"/>
    <property type="molecule type" value="Genomic_DNA"/>
</dbReference>
<organism evidence="1 2">
    <name type="scientific">Propionigenium maris DSM 9537</name>
    <dbReference type="NCBI Taxonomy" id="1123000"/>
    <lineage>
        <taxon>Bacteria</taxon>
        <taxon>Fusobacteriati</taxon>
        <taxon>Fusobacteriota</taxon>
        <taxon>Fusobacteriia</taxon>
        <taxon>Fusobacteriales</taxon>
        <taxon>Fusobacteriaceae</taxon>
        <taxon>Propionigenium</taxon>
    </lineage>
</organism>
<comment type="caution">
    <text evidence="1">The sequence shown here is derived from an EMBL/GenBank/DDBJ whole genome shotgun (WGS) entry which is preliminary data.</text>
</comment>